<feature type="transmembrane region" description="Helical" evidence="1">
    <location>
        <begin position="72"/>
        <end position="90"/>
    </location>
</feature>
<protein>
    <submittedName>
        <fullName evidence="2">Uncharacterized protein</fullName>
    </submittedName>
</protein>
<keyword evidence="1" id="KW-0472">Membrane</keyword>
<dbReference type="RefSeq" id="WP_247415832.1">
    <property type="nucleotide sequence ID" value="NZ_JALLGW010000001.1"/>
</dbReference>
<gene>
    <name evidence="2" type="ORF">ACFPYI_14130</name>
</gene>
<reference evidence="2 3" key="1">
    <citation type="journal article" date="2019" name="Int. J. Syst. Evol. Microbiol.">
        <title>The Global Catalogue of Microorganisms (GCM) 10K type strain sequencing project: providing services to taxonomists for standard genome sequencing and annotation.</title>
        <authorList>
            <consortium name="The Broad Institute Genomics Platform"/>
            <consortium name="The Broad Institute Genome Sequencing Center for Infectious Disease"/>
            <person name="Wu L."/>
            <person name="Ma J."/>
        </authorList>
    </citation>
    <scope>NUCLEOTIDE SEQUENCE [LARGE SCALE GENOMIC DNA]</scope>
    <source>
        <strain evidence="2 3">CGMCC 1.12543</strain>
    </source>
</reference>
<feature type="transmembrane region" description="Helical" evidence="1">
    <location>
        <begin position="12"/>
        <end position="29"/>
    </location>
</feature>
<dbReference type="AlphaFoldDB" id="A0ABD5RQC9"/>
<keyword evidence="1" id="KW-1133">Transmembrane helix</keyword>
<sequence length="144" mass="15214">MGNQSWSQQHPLALAGIFIAVAALLFAVGAHPRHWWLPTSMALTICIALLARNMAGLGETNSGSFEGRVQGLALTVFSVCMLIEGVLWPVPMLRPFSGDYSGGARVLALILWGFVVLLFVIGVSNFTGLNQSGAGDSTAPDSEL</sequence>
<keyword evidence="3" id="KW-1185">Reference proteome</keyword>
<evidence type="ECO:0000313" key="3">
    <source>
        <dbReference type="Proteomes" id="UP001596099"/>
    </source>
</evidence>
<feature type="transmembrane region" description="Helical" evidence="1">
    <location>
        <begin position="102"/>
        <end position="123"/>
    </location>
</feature>
<name>A0ABD5RQC9_9EURY</name>
<accession>A0ABD5RQC9</accession>
<organism evidence="2 3">
    <name type="scientific">Halomarina salina</name>
    <dbReference type="NCBI Taxonomy" id="1872699"/>
    <lineage>
        <taxon>Archaea</taxon>
        <taxon>Methanobacteriati</taxon>
        <taxon>Methanobacteriota</taxon>
        <taxon>Stenosarchaea group</taxon>
        <taxon>Halobacteria</taxon>
        <taxon>Halobacteriales</taxon>
        <taxon>Natronomonadaceae</taxon>
        <taxon>Halomarina</taxon>
    </lineage>
</organism>
<feature type="transmembrane region" description="Helical" evidence="1">
    <location>
        <begin position="35"/>
        <end position="51"/>
    </location>
</feature>
<comment type="caution">
    <text evidence="2">The sequence shown here is derived from an EMBL/GenBank/DDBJ whole genome shotgun (WGS) entry which is preliminary data.</text>
</comment>
<proteinExistence type="predicted"/>
<dbReference type="EMBL" id="JBHSQH010000001">
    <property type="protein sequence ID" value="MFC5972474.1"/>
    <property type="molecule type" value="Genomic_DNA"/>
</dbReference>
<evidence type="ECO:0000313" key="2">
    <source>
        <dbReference type="EMBL" id="MFC5972474.1"/>
    </source>
</evidence>
<dbReference type="Proteomes" id="UP001596099">
    <property type="component" value="Unassembled WGS sequence"/>
</dbReference>
<evidence type="ECO:0000256" key="1">
    <source>
        <dbReference type="SAM" id="Phobius"/>
    </source>
</evidence>
<keyword evidence="1" id="KW-0812">Transmembrane</keyword>